<dbReference type="InterPro" id="IPR029044">
    <property type="entry name" value="Nucleotide-diphossugar_trans"/>
</dbReference>
<accession>E6TXR3</accession>
<reference evidence="11 12" key="1">
    <citation type="submission" date="2010-12" db="EMBL/GenBank/DDBJ databases">
        <title>Complete sequence of Bacillus cellulosilyticus DSM 2522.</title>
        <authorList>
            <consortium name="US DOE Joint Genome Institute"/>
            <person name="Lucas S."/>
            <person name="Copeland A."/>
            <person name="Lapidus A."/>
            <person name="Cheng J.-F."/>
            <person name="Bruce D."/>
            <person name="Goodwin L."/>
            <person name="Pitluck S."/>
            <person name="Chertkov O."/>
            <person name="Detter J.C."/>
            <person name="Han C."/>
            <person name="Tapia R."/>
            <person name="Land M."/>
            <person name="Hauser L."/>
            <person name="Jeffries C."/>
            <person name="Kyrpides N."/>
            <person name="Ivanova N."/>
            <person name="Mikhailova N."/>
            <person name="Brumm P."/>
            <person name="Mead D."/>
            <person name="Woyke T."/>
        </authorList>
    </citation>
    <scope>NUCLEOTIDE SEQUENCE [LARGE SCALE GENOMIC DNA]</scope>
    <source>
        <strain evidence="12">ATCC 21833 / DSM 2522 / FERM P-1141 / JCM 9156 / N-4</strain>
    </source>
</reference>
<proteinExistence type="inferred from homology"/>
<dbReference type="PANTHER" id="PTHR48090:SF10">
    <property type="entry name" value="GLUCOSYL-3-PHOSPHOGLYCERATE SYNTHASE"/>
    <property type="match status" value="1"/>
</dbReference>
<sequence length="218" mass="24637">MRADVVIPAYNEEERIAATIKALQHKWIRNVIVVDDGSSDKTYEIAKQYTRSVIKLPKNKGKMAAVFTGLSEVKADWVIVLDGDLGETASEAEKLLPPLYDNSADMTVATMPTFEKRGFGIVKKRAQQVLKKQTGTHLSAPLSGQRAFHKKWIPLIVSKEGYGFGLEMYLNLLILNHGGRIKEVPTSINHRTTGKTIKGFYHRTKQWIDMEMTIWNYS</sequence>
<dbReference type="GO" id="GO:0016757">
    <property type="term" value="F:glycosyltransferase activity"/>
    <property type="evidence" value="ECO:0007669"/>
    <property type="project" value="UniProtKB-KW"/>
</dbReference>
<comment type="catalytic activity">
    <reaction evidence="8">
        <text>(2R)-3-phosphoglycerate + UDP-alpha-D-glucose = (2R)-2-O-(alpha-D-glucopyranosyl)-3-phospho-glycerate + UDP + H(+)</text>
        <dbReference type="Rhea" id="RHEA:31319"/>
        <dbReference type="ChEBI" id="CHEBI:15378"/>
        <dbReference type="ChEBI" id="CHEBI:58223"/>
        <dbReference type="ChEBI" id="CHEBI:58272"/>
        <dbReference type="ChEBI" id="CHEBI:58885"/>
        <dbReference type="ChEBI" id="CHEBI:62600"/>
        <dbReference type="EC" id="2.4.1.266"/>
    </reaction>
    <physiologicalReaction direction="left-to-right" evidence="8">
        <dbReference type="Rhea" id="RHEA:31320"/>
    </physiologicalReaction>
</comment>
<dbReference type="PANTHER" id="PTHR48090">
    <property type="entry name" value="UNDECAPRENYL-PHOSPHATE 4-DEOXY-4-FORMAMIDO-L-ARABINOSE TRANSFERASE-RELATED"/>
    <property type="match status" value="1"/>
</dbReference>
<dbReference type="OrthoDB" id="396512at2"/>
<keyword evidence="3" id="KW-0328">Glycosyltransferase</keyword>
<dbReference type="eggNOG" id="COG1215">
    <property type="taxonomic scope" value="Bacteria"/>
</dbReference>
<gene>
    <name evidence="11" type="ordered locus">Bcell_1726</name>
</gene>
<dbReference type="Pfam" id="PF00535">
    <property type="entry name" value="Glycos_transf_2"/>
    <property type="match status" value="1"/>
</dbReference>
<evidence type="ECO:0000256" key="3">
    <source>
        <dbReference type="ARBA" id="ARBA00022676"/>
    </source>
</evidence>
<comment type="cofactor">
    <cofactor evidence="1">
        <name>Mg(2+)</name>
        <dbReference type="ChEBI" id="CHEBI:18420"/>
    </cofactor>
</comment>
<dbReference type="HOGENOM" id="CLU_033536_6_0_9"/>
<evidence type="ECO:0000256" key="2">
    <source>
        <dbReference type="ARBA" id="ARBA00006739"/>
    </source>
</evidence>
<evidence type="ECO:0000256" key="5">
    <source>
        <dbReference type="ARBA" id="ARBA00022842"/>
    </source>
</evidence>
<dbReference type="EC" id="2.4.1.266" evidence="6"/>
<evidence type="ECO:0000256" key="4">
    <source>
        <dbReference type="ARBA" id="ARBA00022679"/>
    </source>
</evidence>
<dbReference type="EMBL" id="CP002394">
    <property type="protein sequence ID" value="ADU29989.1"/>
    <property type="molecule type" value="Genomic_DNA"/>
</dbReference>
<dbReference type="InterPro" id="IPR001173">
    <property type="entry name" value="Glyco_trans_2-like"/>
</dbReference>
<evidence type="ECO:0000313" key="11">
    <source>
        <dbReference type="EMBL" id="ADU29989.1"/>
    </source>
</evidence>
<evidence type="ECO:0000256" key="8">
    <source>
        <dbReference type="ARBA" id="ARBA00048689"/>
    </source>
</evidence>
<feature type="domain" description="Glycosyltransferase 2-like" evidence="10">
    <location>
        <begin position="5"/>
        <end position="126"/>
    </location>
</feature>
<organism evidence="11 12">
    <name type="scientific">Evansella cellulosilytica (strain ATCC 21833 / DSM 2522 / FERM P-1141 / JCM 9156 / N-4)</name>
    <name type="common">Bacillus cellulosilyticus</name>
    <dbReference type="NCBI Taxonomy" id="649639"/>
    <lineage>
        <taxon>Bacteria</taxon>
        <taxon>Bacillati</taxon>
        <taxon>Bacillota</taxon>
        <taxon>Bacilli</taxon>
        <taxon>Bacillales</taxon>
        <taxon>Bacillaceae</taxon>
        <taxon>Evansella</taxon>
    </lineage>
</organism>
<comment type="similarity">
    <text evidence="2">Belongs to the glycosyltransferase 2 family.</text>
</comment>
<dbReference type="STRING" id="649639.Bcell_1726"/>
<dbReference type="Gene3D" id="3.90.550.10">
    <property type="entry name" value="Spore Coat Polysaccharide Biosynthesis Protein SpsA, Chain A"/>
    <property type="match status" value="1"/>
</dbReference>
<protein>
    <recommendedName>
        <fullName evidence="7">Glucosyl-3-phosphoglycerate synthase</fullName>
        <ecNumber evidence="6">2.4.1.266</ecNumber>
    </recommendedName>
</protein>
<name>E6TXR3_EVAC2</name>
<dbReference type="Proteomes" id="UP000001401">
    <property type="component" value="Chromosome"/>
</dbReference>
<dbReference type="CDD" id="cd04179">
    <property type="entry name" value="DPM_DPG-synthase_like"/>
    <property type="match status" value="1"/>
</dbReference>
<evidence type="ECO:0000256" key="9">
    <source>
        <dbReference type="ARBA" id="ARBA00048997"/>
    </source>
</evidence>
<keyword evidence="4 11" id="KW-0808">Transferase</keyword>
<dbReference type="AlphaFoldDB" id="E6TXR3"/>
<dbReference type="InterPro" id="IPR050256">
    <property type="entry name" value="Glycosyltransferase_2"/>
</dbReference>
<evidence type="ECO:0000256" key="1">
    <source>
        <dbReference type="ARBA" id="ARBA00001946"/>
    </source>
</evidence>
<keyword evidence="5" id="KW-0460">Magnesium</keyword>
<evidence type="ECO:0000259" key="10">
    <source>
        <dbReference type="Pfam" id="PF00535"/>
    </source>
</evidence>
<comment type="catalytic activity">
    <reaction evidence="9">
        <text>an NDP-alpha-D-glucose + (2R)-3-phosphoglycerate = (2R)-2-O-(alpha-D-glucopyranosyl)-3-phospho-glycerate + a ribonucleoside 5'-diphosphate + H(+)</text>
        <dbReference type="Rhea" id="RHEA:47244"/>
        <dbReference type="ChEBI" id="CHEBI:15378"/>
        <dbReference type="ChEBI" id="CHEBI:57930"/>
        <dbReference type="ChEBI" id="CHEBI:58272"/>
        <dbReference type="ChEBI" id="CHEBI:62600"/>
        <dbReference type="ChEBI" id="CHEBI:76533"/>
        <dbReference type="EC" id="2.4.1.266"/>
    </reaction>
    <physiologicalReaction direction="left-to-right" evidence="9">
        <dbReference type="Rhea" id="RHEA:47245"/>
    </physiologicalReaction>
</comment>
<evidence type="ECO:0000256" key="6">
    <source>
        <dbReference type="ARBA" id="ARBA00039022"/>
    </source>
</evidence>
<dbReference type="SUPFAM" id="SSF53448">
    <property type="entry name" value="Nucleotide-diphospho-sugar transferases"/>
    <property type="match status" value="1"/>
</dbReference>
<dbReference type="KEGG" id="bco:Bcell_1726"/>
<evidence type="ECO:0000313" key="12">
    <source>
        <dbReference type="Proteomes" id="UP000001401"/>
    </source>
</evidence>
<dbReference type="RefSeq" id="WP_013488326.1">
    <property type="nucleotide sequence ID" value="NC_014829.1"/>
</dbReference>
<keyword evidence="12" id="KW-1185">Reference proteome</keyword>
<evidence type="ECO:0000256" key="7">
    <source>
        <dbReference type="ARBA" id="ARBA00040894"/>
    </source>
</evidence>